<dbReference type="InterPro" id="IPR013328">
    <property type="entry name" value="6PGD_dom2"/>
</dbReference>
<dbReference type="InterPro" id="IPR008927">
    <property type="entry name" value="6-PGluconate_DH-like_C_sf"/>
</dbReference>
<dbReference type="InterPro" id="IPR006115">
    <property type="entry name" value="6PGDH_NADP-bd"/>
</dbReference>
<sequence length="305" mass="32527">MERITMMTSRRIGFIGTGLMGAPMARRLAEAGHRVSVWNRTPEKAEKLVPLGVSIERTPQAAVAQCEIVIVMLSSGPVCDALLLEDCLLDAMARESTLIVMSSIPVETAQRQADEAARRGIRYLDAPVSGGEQGAIDGTLAIMVGGDATHFDGVAPVLRLLGRPSHIGPAGSGELAKLANQMIVANSIATVAEAILLAERGGADPKRMLKALEGGFADSTVLRLHGQRMVSENFTPGGPAKWQFKDTQTAMALARALELSLPVSSLVDSLFEELIKSGGGDLDHSALIQQLRRHNGRHNEERQNA</sequence>
<dbReference type="SUPFAM" id="SSF48179">
    <property type="entry name" value="6-phosphogluconate dehydrogenase C-terminal domain-like"/>
    <property type="match status" value="1"/>
</dbReference>
<protein>
    <submittedName>
        <fullName evidence="5">NAD(P)-dependent oxidoreductase</fullName>
    </submittedName>
</protein>
<dbReference type="PANTHER" id="PTHR43060">
    <property type="entry name" value="3-HYDROXYISOBUTYRATE DEHYDROGENASE-LIKE 1, MITOCHONDRIAL-RELATED"/>
    <property type="match status" value="1"/>
</dbReference>
<comment type="caution">
    <text evidence="5">The sequence shown here is derived from an EMBL/GenBank/DDBJ whole genome shotgun (WGS) entry which is preliminary data.</text>
</comment>
<feature type="domain" description="6-phosphogluconate dehydrogenase NADP-binding" evidence="3">
    <location>
        <begin position="11"/>
        <end position="163"/>
    </location>
</feature>
<evidence type="ECO:0000313" key="6">
    <source>
        <dbReference type="Proteomes" id="UP001165542"/>
    </source>
</evidence>
<evidence type="ECO:0000256" key="2">
    <source>
        <dbReference type="ARBA" id="ARBA00023027"/>
    </source>
</evidence>
<keyword evidence="2" id="KW-0520">NAD</keyword>
<dbReference type="PANTHER" id="PTHR43060:SF15">
    <property type="entry name" value="3-HYDROXYISOBUTYRATE DEHYDROGENASE-LIKE 1, MITOCHONDRIAL-RELATED"/>
    <property type="match status" value="1"/>
</dbReference>
<dbReference type="InterPro" id="IPR029154">
    <property type="entry name" value="HIBADH-like_NADP-bd"/>
</dbReference>
<dbReference type="PIRSF" id="PIRSF000103">
    <property type="entry name" value="HIBADH"/>
    <property type="match status" value="1"/>
</dbReference>
<accession>A0ABT2E9P0</accession>
<dbReference type="EMBL" id="JAJISC010000001">
    <property type="protein sequence ID" value="MCS2608292.1"/>
    <property type="molecule type" value="Genomic_DNA"/>
</dbReference>
<proteinExistence type="predicted"/>
<dbReference type="Proteomes" id="UP001165542">
    <property type="component" value="Unassembled WGS sequence"/>
</dbReference>
<dbReference type="Pfam" id="PF03446">
    <property type="entry name" value="NAD_binding_2"/>
    <property type="match status" value="1"/>
</dbReference>
<dbReference type="InterPro" id="IPR036291">
    <property type="entry name" value="NAD(P)-bd_dom_sf"/>
</dbReference>
<dbReference type="Gene3D" id="3.40.50.720">
    <property type="entry name" value="NAD(P)-binding Rossmann-like Domain"/>
    <property type="match status" value="1"/>
</dbReference>
<keyword evidence="1" id="KW-0560">Oxidoreductase</keyword>
<evidence type="ECO:0000259" key="3">
    <source>
        <dbReference type="Pfam" id="PF03446"/>
    </source>
</evidence>
<gene>
    <name evidence="5" type="ORF">LLY24_03025</name>
</gene>
<evidence type="ECO:0000313" key="5">
    <source>
        <dbReference type="EMBL" id="MCS2608292.1"/>
    </source>
</evidence>
<dbReference type="InterPro" id="IPR015815">
    <property type="entry name" value="HIBADH-related"/>
</dbReference>
<keyword evidence="6" id="KW-1185">Reference proteome</keyword>
<feature type="domain" description="3-hydroxyisobutyrate dehydrogenase-like NAD-binding" evidence="4">
    <location>
        <begin position="171"/>
        <end position="289"/>
    </location>
</feature>
<dbReference type="SUPFAM" id="SSF51735">
    <property type="entry name" value="NAD(P)-binding Rossmann-fold domains"/>
    <property type="match status" value="1"/>
</dbReference>
<evidence type="ECO:0000259" key="4">
    <source>
        <dbReference type="Pfam" id="PF14833"/>
    </source>
</evidence>
<dbReference type="Pfam" id="PF14833">
    <property type="entry name" value="NAD_binding_11"/>
    <property type="match status" value="1"/>
</dbReference>
<name>A0ABT2E9P0_9GAMM</name>
<evidence type="ECO:0000256" key="1">
    <source>
        <dbReference type="ARBA" id="ARBA00023002"/>
    </source>
</evidence>
<reference evidence="5" key="1">
    <citation type="submission" date="2021-11" db="EMBL/GenBank/DDBJ databases">
        <title>Halomonas sp., isolated from a coastal aquaculture zone in Dongshan Bay.</title>
        <authorList>
            <person name="Lin W."/>
        </authorList>
    </citation>
    <scope>NUCLEOTIDE SEQUENCE</scope>
    <source>
        <strain evidence="5">Yzlin-01</strain>
    </source>
</reference>
<organism evidence="5 6">
    <name type="scientific">Halomonas dongshanensis</name>
    <dbReference type="NCBI Taxonomy" id="2890835"/>
    <lineage>
        <taxon>Bacteria</taxon>
        <taxon>Pseudomonadati</taxon>
        <taxon>Pseudomonadota</taxon>
        <taxon>Gammaproteobacteria</taxon>
        <taxon>Oceanospirillales</taxon>
        <taxon>Halomonadaceae</taxon>
        <taxon>Halomonas</taxon>
    </lineage>
</organism>
<dbReference type="Gene3D" id="1.10.1040.10">
    <property type="entry name" value="N-(1-d-carboxylethyl)-l-norvaline Dehydrogenase, domain 2"/>
    <property type="match status" value="1"/>
</dbReference>